<organism evidence="2 3">
    <name type="scientific">Monilinia fructicola</name>
    <name type="common">Brown rot fungus</name>
    <name type="synonym">Ciboria fructicola</name>
    <dbReference type="NCBI Taxonomy" id="38448"/>
    <lineage>
        <taxon>Eukaryota</taxon>
        <taxon>Fungi</taxon>
        <taxon>Dikarya</taxon>
        <taxon>Ascomycota</taxon>
        <taxon>Pezizomycotina</taxon>
        <taxon>Leotiomycetes</taxon>
        <taxon>Helotiales</taxon>
        <taxon>Sclerotiniaceae</taxon>
        <taxon>Monilinia</taxon>
    </lineage>
</organism>
<feature type="compositionally biased region" description="Polar residues" evidence="1">
    <location>
        <begin position="34"/>
        <end position="62"/>
    </location>
</feature>
<dbReference type="Proteomes" id="UP000322873">
    <property type="component" value="Unassembled WGS sequence"/>
</dbReference>
<feature type="region of interest" description="Disordered" evidence="1">
    <location>
        <begin position="1"/>
        <end position="109"/>
    </location>
</feature>
<keyword evidence="3" id="KW-1185">Reference proteome</keyword>
<comment type="caution">
    <text evidence="2">The sequence shown here is derived from an EMBL/GenBank/DDBJ whole genome shotgun (WGS) entry which is preliminary data.</text>
</comment>
<dbReference type="AlphaFoldDB" id="A0A5M9JNT0"/>
<sequence length="210" mass="23946">MYVLYSKVTTTSAIRHTANHPADGPMQTPEPKHSLQSSNPRPSPAQATQRNQPKQPKQNIPHHTTPPHRRLNSPPLNECTRTPKPRRRRRRRPPTPHRAGSSSRAPVHNLTHTVYAASQTSLLYCTSCARIPTQISRPPNDSNADARRRFNSIRISIHSRRVTSWHGTSRHVTSRHAISNPRVQEPTELYLSTMNQIEQGKEKKEKKKKT</sequence>
<feature type="compositionally biased region" description="Basic residues" evidence="1">
    <location>
        <begin position="83"/>
        <end position="95"/>
    </location>
</feature>
<proteinExistence type="predicted"/>
<gene>
    <name evidence="2" type="ORF">EYC84_001252</name>
</gene>
<name>A0A5M9JNT0_MONFR</name>
<evidence type="ECO:0000313" key="2">
    <source>
        <dbReference type="EMBL" id="KAA8569649.1"/>
    </source>
</evidence>
<evidence type="ECO:0000256" key="1">
    <source>
        <dbReference type="SAM" id="MobiDB-lite"/>
    </source>
</evidence>
<dbReference type="EMBL" id="VICG01000008">
    <property type="protein sequence ID" value="KAA8569649.1"/>
    <property type="molecule type" value="Genomic_DNA"/>
</dbReference>
<protein>
    <submittedName>
        <fullName evidence="2">Uncharacterized protein</fullName>
    </submittedName>
</protein>
<accession>A0A5M9JNT0</accession>
<feature type="compositionally biased region" description="Polar residues" evidence="1">
    <location>
        <begin position="100"/>
        <end position="109"/>
    </location>
</feature>
<reference evidence="2 3" key="1">
    <citation type="submission" date="2019-06" db="EMBL/GenBank/DDBJ databases">
        <title>Genome Sequence of the Brown Rot Fungal Pathogen Monilinia fructicola.</title>
        <authorList>
            <person name="De Miccolis Angelini R.M."/>
            <person name="Landi L."/>
            <person name="Abate D."/>
            <person name="Pollastro S."/>
            <person name="Romanazzi G."/>
            <person name="Faretra F."/>
        </authorList>
    </citation>
    <scope>NUCLEOTIDE SEQUENCE [LARGE SCALE GENOMIC DNA]</scope>
    <source>
        <strain evidence="2 3">Mfrc123</strain>
    </source>
</reference>
<evidence type="ECO:0000313" key="3">
    <source>
        <dbReference type="Proteomes" id="UP000322873"/>
    </source>
</evidence>